<reference evidence="1" key="1">
    <citation type="submission" date="2023-04" db="EMBL/GenBank/DDBJ databases">
        <title>Draft Genome sequencing of Naganishia species isolated from polar environments using Oxford Nanopore Technology.</title>
        <authorList>
            <person name="Leo P."/>
            <person name="Venkateswaran K."/>
        </authorList>
    </citation>
    <scope>NUCLEOTIDE SEQUENCE</scope>
    <source>
        <strain evidence="1">MNA-CCFEE 5261</strain>
    </source>
</reference>
<proteinExistence type="predicted"/>
<accession>A0ACC2VAG4</accession>
<dbReference type="EMBL" id="JASBWR010000097">
    <property type="protein sequence ID" value="KAJ9095866.1"/>
    <property type="molecule type" value="Genomic_DNA"/>
</dbReference>
<keyword evidence="2" id="KW-1185">Reference proteome</keyword>
<evidence type="ECO:0000313" key="1">
    <source>
        <dbReference type="EMBL" id="KAJ9095866.1"/>
    </source>
</evidence>
<name>A0ACC2VAG4_9TREE</name>
<dbReference type="Proteomes" id="UP001241377">
    <property type="component" value="Unassembled WGS sequence"/>
</dbReference>
<organism evidence="1 2">
    <name type="scientific">Naganishia cerealis</name>
    <dbReference type="NCBI Taxonomy" id="610337"/>
    <lineage>
        <taxon>Eukaryota</taxon>
        <taxon>Fungi</taxon>
        <taxon>Dikarya</taxon>
        <taxon>Basidiomycota</taxon>
        <taxon>Agaricomycotina</taxon>
        <taxon>Tremellomycetes</taxon>
        <taxon>Filobasidiales</taxon>
        <taxon>Filobasidiaceae</taxon>
        <taxon>Naganishia</taxon>
    </lineage>
</organism>
<sequence length="339" mass="38900">MEQVLQPIVEAIKSGKKVTFFQGAGISTNAGIPDFRSPKTGLYANLAKLNLPYAEAVFDIDYFRENPKAFYTLASELFPGKFMPTKYHYMLKLFQDKKVLKRVYTQNIDTLERLAGVDDEFIVEAHGSFANCHCIDCHNEMSTEELKRHINDKKDSIPICAKCKGYVKPDIVFFGEALPEKLFEKWDEDEDEIELAIVAGTSLTVHPFAGLPEQLHRKTHRLLINKEPVGSFKHNKSTKDIVLLEDCDKVLLLLCELLGWEKELESLIEKDRLKYHKPELTAEEESKKIAKDIEEENHSSEEGSEKKTEVEDKTKVKDKQKDKNKEDTELEAHLDKLKI</sequence>
<gene>
    <name evidence="1" type="primary">HST2</name>
    <name evidence="1" type="ORF">QFC19_007355</name>
</gene>
<evidence type="ECO:0000313" key="2">
    <source>
        <dbReference type="Proteomes" id="UP001241377"/>
    </source>
</evidence>
<protein>
    <submittedName>
        <fullName evidence="1">Sir2 histone deacetylase Hst2</fullName>
    </submittedName>
</protein>
<comment type="caution">
    <text evidence="1">The sequence shown here is derived from an EMBL/GenBank/DDBJ whole genome shotgun (WGS) entry which is preliminary data.</text>
</comment>